<evidence type="ECO:0000256" key="1">
    <source>
        <dbReference type="SAM" id="Phobius"/>
    </source>
</evidence>
<dbReference type="InterPro" id="IPR021010">
    <property type="entry name" value="Cytosolic_motility_protein"/>
</dbReference>
<accession>A0A2A2LR37</accession>
<dbReference type="SUPFAM" id="SSF141739">
    <property type="entry name" value="MFPT repeat-like"/>
    <property type="match status" value="1"/>
</dbReference>
<keyword evidence="1" id="KW-1133">Transmembrane helix</keyword>
<evidence type="ECO:0000313" key="2">
    <source>
        <dbReference type="EMBL" id="PAV88716.1"/>
    </source>
</evidence>
<feature type="transmembrane region" description="Helical" evidence="1">
    <location>
        <begin position="34"/>
        <end position="54"/>
    </location>
</feature>
<protein>
    <submittedName>
        <fullName evidence="2">Uncharacterized protein</fullName>
    </submittedName>
</protein>
<keyword evidence="1" id="KW-0472">Membrane</keyword>
<organism evidence="2 3">
    <name type="scientific">Diploscapter pachys</name>
    <dbReference type="NCBI Taxonomy" id="2018661"/>
    <lineage>
        <taxon>Eukaryota</taxon>
        <taxon>Metazoa</taxon>
        <taxon>Ecdysozoa</taxon>
        <taxon>Nematoda</taxon>
        <taxon>Chromadorea</taxon>
        <taxon>Rhabditida</taxon>
        <taxon>Rhabditina</taxon>
        <taxon>Rhabditomorpha</taxon>
        <taxon>Rhabditoidea</taxon>
        <taxon>Rhabditidae</taxon>
        <taxon>Diploscapter</taxon>
    </lineage>
</organism>
<dbReference type="Proteomes" id="UP000218231">
    <property type="component" value="Unassembled WGS sequence"/>
</dbReference>
<dbReference type="OrthoDB" id="5831912at2759"/>
<dbReference type="Pfam" id="PF12150">
    <property type="entry name" value="MFP2b"/>
    <property type="match status" value="1"/>
</dbReference>
<name>A0A2A2LR37_9BILA</name>
<dbReference type="EMBL" id="LIAE01006500">
    <property type="protein sequence ID" value="PAV88716.1"/>
    <property type="molecule type" value="Genomic_DNA"/>
</dbReference>
<sequence length="290" mass="32270">MSDAVITIPPRYQPPNANVVGGVKSDDKEYHLKVISFLCLITVLLVFFASAMTFNRLSEMGNKEKLNDTVIESGVTPSLPNYTSPLPDSLNGRIENSGKRPAKFYNGIKTNNLYFPFDVDSPIFPPGAVTVLNQSLQQGKEGPTIQYVALLLYYGQPLHWGVVISRGQGKAESSFIVEKDRIYNLMNLREGESIQLLRQPVGNEQRINFTLMWVPARDADPAAVVSFRKSTNSSSFRLAPALYQEHGYAFLGEADIDNWVMKHAFQGGVENIDKAQFTNNVYLLVVVSDT</sequence>
<evidence type="ECO:0000313" key="3">
    <source>
        <dbReference type="Proteomes" id="UP000218231"/>
    </source>
</evidence>
<dbReference type="AlphaFoldDB" id="A0A2A2LR37"/>
<keyword evidence="1" id="KW-0812">Transmembrane</keyword>
<gene>
    <name evidence="2" type="ORF">WR25_20135</name>
</gene>
<reference evidence="2 3" key="1">
    <citation type="journal article" date="2017" name="Curr. Biol.">
        <title>Genome architecture and evolution of a unichromosomal asexual nematode.</title>
        <authorList>
            <person name="Fradin H."/>
            <person name="Zegar C."/>
            <person name="Gutwein M."/>
            <person name="Lucas J."/>
            <person name="Kovtun M."/>
            <person name="Corcoran D."/>
            <person name="Baugh L.R."/>
            <person name="Kiontke K."/>
            <person name="Gunsalus K."/>
            <person name="Fitch D.H."/>
            <person name="Piano F."/>
        </authorList>
    </citation>
    <scope>NUCLEOTIDE SEQUENCE [LARGE SCALE GENOMIC DNA]</scope>
    <source>
        <strain evidence="2">PF1309</strain>
    </source>
</reference>
<proteinExistence type="predicted"/>
<keyword evidence="3" id="KW-1185">Reference proteome</keyword>
<comment type="caution">
    <text evidence="2">The sequence shown here is derived from an EMBL/GenBank/DDBJ whole genome shotgun (WGS) entry which is preliminary data.</text>
</comment>